<dbReference type="Pfam" id="PF00550">
    <property type="entry name" value="PP-binding"/>
    <property type="match status" value="1"/>
</dbReference>
<accession>A0A561TVC7</accession>
<keyword evidence="3" id="KW-1185">Reference proteome</keyword>
<proteinExistence type="predicted"/>
<dbReference type="InterPro" id="IPR036736">
    <property type="entry name" value="ACP-like_sf"/>
</dbReference>
<name>A0A561TVC7_9ACTN</name>
<evidence type="ECO:0000313" key="3">
    <source>
        <dbReference type="Proteomes" id="UP000317940"/>
    </source>
</evidence>
<evidence type="ECO:0000313" key="2">
    <source>
        <dbReference type="EMBL" id="TWF91055.1"/>
    </source>
</evidence>
<dbReference type="AlphaFoldDB" id="A0A561TVC7"/>
<protein>
    <submittedName>
        <fullName evidence="2">Acyl carrier protein</fullName>
    </submittedName>
</protein>
<gene>
    <name evidence="2" type="ORF">FHX73_12167</name>
</gene>
<dbReference type="SUPFAM" id="SSF47336">
    <property type="entry name" value="ACP-like"/>
    <property type="match status" value="1"/>
</dbReference>
<dbReference type="PROSITE" id="PS50075">
    <property type="entry name" value="CARRIER"/>
    <property type="match status" value="1"/>
</dbReference>
<dbReference type="EMBL" id="VIWT01000002">
    <property type="protein sequence ID" value="TWF91055.1"/>
    <property type="molecule type" value="Genomic_DNA"/>
</dbReference>
<comment type="caution">
    <text evidence="2">The sequence shown here is derived from an EMBL/GenBank/DDBJ whole genome shotgun (WGS) entry which is preliminary data.</text>
</comment>
<organism evidence="2 3">
    <name type="scientific">Kitasatospora viridis</name>
    <dbReference type="NCBI Taxonomy" id="281105"/>
    <lineage>
        <taxon>Bacteria</taxon>
        <taxon>Bacillati</taxon>
        <taxon>Actinomycetota</taxon>
        <taxon>Actinomycetes</taxon>
        <taxon>Kitasatosporales</taxon>
        <taxon>Streptomycetaceae</taxon>
        <taxon>Kitasatospora</taxon>
    </lineage>
</organism>
<dbReference type="Proteomes" id="UP000317940">
    <property type="component" value="Unassembled WGS sequence"/>
</dbReference>
<dbReference type="Gene3D" id="1.10.1200.10">
    <property type="entry name" value="ACP-like"/>
    <property type="match status" value="1"/>
</dbReference>
<sequence length="88" mass="9349">MNPVREHLVTLLVEKFDTPSEAIGDDAALGALDLDSLSRVELVVSLQEHWGVDLDDDRDSAADVTVGQLVDRVRTLLGDSAAQPGAPA</sequence>
<reference evidence="2 3" key="1">
    <citation type="submission" date="2019-06" db="EMBL/GenBank/DDBJ databases">
        <title>Sequencing the genomes of 1000 actinobacteria strains.</title>
        <authorList>
            <person name="Klenk H.-P."/>
        </authorList>
    </citation>
    <scope>NUCLEOTIDE SEQUENCE [LARGE SCALE GENOMIC DNA]</scope>
    <source>
        <strain evidence="2 3">DSM 44826</strain>
    </source>
</reference>
<feature type="domain" description="Carrier" evidence="1">
    <location>
        <begin position="2"/>
        <end position="77"/>
    </location>
</feature>
<evidence type="ECO:0000259" key="1">
    <source>
        <dbReference type="PROSITE" id="PS50075"/>
    </source>
</evidence>
<dbReference type="RefSeq" id="WP_170305109.1">
    <property type="nucleotide sequence ID" value="NZ_BAAAMZ010000002.1"/>
</dbReference>
<dbReference type="InterPro" id="IPR009081">
    <property type="entry name" value="PP-bd_ACP"/>
</dbReference>